<accession>A0A921GER7</accession>
<organism evidence="4 5">
    <name type="scientific">Thermophilibacter provencensis</name>
    <dbReference type="NCBI Taxonomy" id="1852386"/>
    <lineage>
        <taxon>Bacteria</taxon>
        <taxon>Bacillati</taxon>
        <taxon>Actinomycetota</taxon>
        <taxon>Coriobacteriia</taxon>
        <taxon>Coriobacteriales</taxon>
        <taxon>Atopobiaceae</taxon>
        <taxon>Thermophilibacter</taxon>
    </lineage>
</organism>
<evidence type="ECO:0000313" key="4">
    <source>
        <dbReference type="EMBL" id="HJF45435.1"/>
    </source>
</evidence>
<evidence type="ECO:0000256" key="1">
    <source>
        <dbReference type="ARBA" id="ARBA00023002"/>
    </source>
</evidence>
<dbReference type="CDD" id="cd05300">
    <property type="entry name" value="2-Hacid_dh_1"/>
    <property type="match status" value="1"/>
</dbReference>
<sequence>MNVLVLLPVDDAQRARLEAAAPGARFSYATASDAPAGAVAGADVIVGNLPPERLGEAGSLRLLQLNSAGFDNYVAAGTLPDGAMLASASGAYGQAVSEHMLAMLLSLMKRLPAYRDDQRAHRWADEGVVTSLRDARVLVLGTGDIGTHFASLCAALGARATGVRRSARPAEPPFEAVSPMAGLPELLPQADVVASFLPSTPETRGLADARFFSAMRRGSYFVNGGRGDLVVTGDLVAALEAGHLAGAALDVTDPEPLPAGHPLWDAPGALVTPHVSGWYHLPVTLDNIVGIAAENLGRLARGERPRNLVELG</sequence>
<dbReference type="Proteomes" id="UP000697330">
    <property type="component" value="Unassembled WGS sequence"/>
</dbReference>
<dbReference type="EMBL" id="DYWQ01000095">
    <property type="protein sequence ID" value="HJF45435.1"/>
    <property type="molecule type" value="Genomic_DNA"/>
</dbReference>
<evidence type="ECO:0000259" key="3">
    <source>
        <dbReference type="Pfam" id="PF02826"/>
    </source>
</evidence>
<dbReference type="InterPro" id="IPR036291">
    <property type="entry name" value="NAD(P)-bd_dom_sf"/>
</dbReference>
<comment type="caution">
    <text evidence="4">The sequence shown here is derived from an EMBL/GenBank/DDBJ whole genome shotgun (WGS) entry which is preliminary data.</text>
</comment>
<dbReference type="GO" id="GO:0051287">
    <property type="term" value="F:NAD binding"/>
    <property type="evidence" value="ECO:0007669"/>
    <property type="project" value="InterPro"/>
</dbReference>
<dbReference type="Gene3D" id="3.40.50.720">
    <property type="entry name" value="NAD(P)-binding Rossmann-like Domain"/>
    <property type="match status" value="2"/>
</dbReference>
<evidence type="ECO:0000313" key="5">
    <source>
        <dbReference type="Proteomes" id="UP000697330"/>
    </source>
</evidence>
<dbReference type="SUPFAM" id="SSF52283">
    <property type="entry name" value="Formate/glycerate dehydrogenase catalytic domain-like"/>
    <property type="match status" value="1"/>
</dbReference>
<keyword evidence="2" id="KW-0520">NAD</keyword>
<dbReference type="PROSITE" id="PS00671">
    <property type="entry name" value="D_2_HYDROXYACID_DH_3"/>
    <property type="match status" value="1"/>
</dbReference>
<dbReference type="RefSeq" id="WP_274959206.1">
    <property type="nucleotide sequence ID" value="NZ_DYWQ01000095.1"/>
</dbReference>
<feature type="domain" description="D-isomer specific 2-hydroxyacid dehydrogenase NAD-binding" evidence="3">
    <location>
        <begin position="101"/>
        <end position="276"/>
    </location>
</feature>
<protein>
    <submittedName>
        <fullName evidence="4">D-2-hydroxyacid dehydrogenase</fullName>
    </submittedName>
</protein>
<dbReference type="AlphaFoldDB" id="A0A921GER7"/>
<dbReference type="PANTHER" id="PTHR43333">
    <property type="entry name" value="2-HACID_DH_C DOMAIN-CONTAINING PROTEIN"/>
    <property type="match status" value="1"/>
</dbReference>
<dbReference type="Pfam" id="PF02826">
    <property type="entry name" value="2-Hacid_dh_C"/>
    <property type="match status" value="1"/>
</dbReference>
<keyword evidence="1" id="KW-0560">Oxidoreductase</keyword>
<dbReference type="PANTHER" id="PTHR43333:SF1">
    <property type="entry name" value="D-ISOMER SPECIFIC 2-HYDROXYACID DEHYDROGENASE NAD-BINDING DOMAIN-CONTAINING PROTEIN"/>
    <property type="match status" value="1"/>
</dbReference>
<dbReference type="GO" id="GO:0016616">
    <property type="term" value="F:oxidoreductase activity, acting on the CH-OH group of donors, NAD or NADP as acceptor"/>
    <property type="evidence" value="ECO:0007669"/>
    <property type="project" value="UniProtKB-ARBA"/>
</dbReference>
<reference evidence="4" key="1">
    <citation type="journal article" date="2021" name="PeerJ">
        <title>Extensive microbial diversity within the chicken gut microbiome revealed by metagenomics and culture.</title>
        <authorList>
            <person name="Gilroy R."/>
            <person name="Ravi A."/>
            <person name="Getino M."/>
            <person name="Pursley I."/>
            <person name="Horton D.L."/>
            <person name="Alikhan N.F."/>
            <person name="Baker D."/>
            <person name="Gharbi K."/>
            <person name="Hall N."/>
            <person name="Watson M."/>
            <person name="Adriaenssens E.M."/>
            <person name="Foster-Nyarko E."/>
            <person name="Jarju S."/>
            <person name="Secka A."/>
            <person name="Antonio M."/>
            <person name="Oren A."/>
            <person name="Chaudhuri R.R."/>
            <person name="La Ragione R."/>
            <person name="Hildebrand F."/>
            <person name="Pallen M.J."/>
        </authorList>
    </citation>
    <scope>NUCLEOTIDE SEQUENCE</scope>
    <source>
        <strain evidence="4">CHK124-7917</strain>
    </source>
</reference>
<evidence type="ECO:0000256" key="2">
    <source>
        <dbReference type="ARBA" id="ARBA00023027"/>
    </source>
</evidence>
<reference evidence="4" key="2">
    <citation type="submission" date="2021-09" db="EMBL/GenBank/DDBJ databases">
        <authorList>
            <person name="Gilroy R."/>
        </authorList>
    </citation>
    <scope>NUCLEOTIDE SEQUENCE</scope>
    <source>
        <strain evidence="4">CHK124-7917</strain>
    </source>
</reference>
<dbReference type="SUPFAM" id="SSF51735">
    <property type="entry name" value="NAD(P)-binding Rossmann-fold domains"/>
    <property type="match status" value="1"/>
</dbReference>
<dbReference type="InterPro" id="IPR006140">
    <property type="entry name" value="D-isomer_DH_NAD-bd"/>
</dbReference>
<proteinExistence type="predicted"/>
<name>A0A921GER7_9ACTN</name>
<dbReference type="InterPro" id="IPR029753">
    <property type="entry name" value="D-isomer_DH_CS"/>
</dbReference>
<gene>
    <name evidence="4" type="ORF">K8U72_06585</name>
</gene>